<gene>
    <name evidence="2" type="ORF">SDC9_69452</name>
</gene>
<dbReference type="PANTHER" id="PTHR33171">
    <property type="entry name" value="LAR_N DOMAIN-CONTAINING PROTEIN"/>
    <property type="match status" value="1"/>
</dbReference>
<dbReference type="AlphaFoldDB" id="A0A644Y4X4"/>
<proteinExistence type="predicted"/>
<comment type="caution">
    <text evidence="2">The sequence shown here is derived from an EMBL/GenBank/DDBJ whole genome shotgun (WGS) entry which is preliminary data.</text>
</comment>
<feature type="domain" description="LarA-like N-terminal" evidence="1">
    <location>
        <begin position="29"/>
        <end position="180"/>
    </location>
</feature>
<dbReference type="Pfam" id="PF09861">
    <property type="entry name" value="Lar_N"/>
    <property type="match status" value="1"/>
</dbReference>
<dbReference type="PANTHER" id="PTHR33171:SF17">
    <property type="entry name" value="LARA-LIKE N-TERMINAL DOMAIN-CONTAINING PROTEIN"/>
    <property type="match status" value="1"/>
</dbReference>
<dbReference type="GO" id="GO:0050043">
    <property type="term" value="F:lactate racemase activity"/>
    <property type="evidence" value="ECO:0007669"/>
    <property type="project" value="InterPro"/>
</dbReference>
<dbReference type="InterPro" id="IPR048068">
    <property type="entry name" value="LarA-like"/>
</dbReference>
<dbReference type="Gene3D" id="3.90.226.30">
    <property type="match status" value="1"/>
</dbReference>
<evidence type="ECO:0000313" key="2">
    <source>
        <dbReference type="EMBL" id="MPM22991.1"/>
    </source>
</evidence>
<dbReference type="InterPro" id="IPR043166">
    <property type="entry name" value="LarA-like_C"/>
</dbReference>
<protein>
    <recommendedName>
        <fullName evidence="1">LarA-like N-terminal domain-containing protein</fullName>
    </recommendedName>
</protein>
<dbReference type="InterPro" id="IPR018657">
    <property type="entry name" value="LarA-like_N"/>
</dbReference>
<organism evidence="2">
    <name type="scientific">bioreactor metagenome</name>
    <dbReference type="NCBI Taxonomy" id="1076179"/>
    <lineage>
        <taxon>unclassified sequences</taxon>
        <taxon>metagenomes</taxon>
        <taxon>ecological metagenomes</taxon>
    </lineage>
</organism>
<name>A0A644Y4X4_9ZZZZ</name>
<sequence>MELCLRETTESGLTDGELTAAVERLCIEHPAKKVLLLPPDFTRYHSKAGFLTNACYHYYAARGASVDILPTLGTHRAMTQTEALEMFGDVPFERFIVHNWRTDVVKIGEVPGEFLSEITEGLWSDPMNVEVNRRIMDPEYDLILSIGQVVPHEVIGMANHSKNVFVGAGGSDMINKSHMVGAVYGMERMMGRDFTPVRKVFDYALKHFLAERPLVFLLTVTTAPGGKTATHGLFAGRERDALEAAIALAQQKNIDFVEHGIKKCVVYLDPSEFHSTWLGNKAVYRTRMAVADGGELLILAPGVETFGEDAQVDALIRKYGYRGRKAVLELFQKPECEDLRANMGAAAHLIHGSSDGRFTVTYAVQPEMREQIEGVHFRSADVNAMLKRYDPATLKYGYNTLPDGEEIFYIPNPALGLWIDRERFLREGGALA</sequence>
<evidence type="ECO:0000259" key="1">
    <source>
        <dbReference type="Pfam" id="PF09861"/>
    </source>
</evidence>
<dbReference type="EMBL" id="VSSQ01003932">
    <property type="protein sequence ID" value="MPM22991.1"/>
    <property type="molecule type" value="Genomic_DNA"/>
</dbReference>
<reference evidence="2" key="1">
    <citation type="submission" date="2019-08" db="EMBL/GenBank/DDBJ databases">
        <authorList>
            <person name="Kucharzyk K."/>
            <person name="Murdoch R.W."/>
            <person name="Higgins S."/>
            <person name="Loffler F."/>
        </authorList>
    </citation>
    <scope>NUCLEOTIDE SEQUENCE</scope>
</reference>
<dbReference type="Gene3D" id="3.40.50.11440">
    <property type="match status" value="1"/>
</dbReference>
<accession>A0A644Y4X4</accession>